<comment type="caution">
    <text evidence="11">The sequence shown here is derived from an EMBL/GenBank/DDBJ whole genome shotgun (WGS) entry which is preliminary data.</text>
</comment>
<dbReference type="EC" id="3.1.3.18" evidence="5 10"/>
<dbReference type="InterPro" id="IPR037512">
    <property type="entry name" value="PGPase_prok"/>
</dbReference>
<comment type="pathway">
    <text evidence="3 10">Organic acid metabolism; glycolate biosynthesis; glycolate from 2-phosphoglycolate: step 1/1.</text>
</comment>
<sequence>MTPISSRPSPAAPFDIVGFDLDGTLLDTSGDLAAAVNHALASVGRPALSVEAVRPMIGGGARAMLAQGMAATGGCDAATLDRLHRLLLDHYEAHIADLTRPFPGMIAALDTLAARGARIAVVTNKLEALARKLLDALGLTARFACIIGGDTMGPGNAKPSPKPIYEMLARCGGGTAAFVGDSLFDIRAGQAAGLPTIACAFGFLTQPVGELGADAVIDGYAELVPTLERFASPSR</sequence>
<keyword evidence="6 10" id="KW-0479">Metal-binding</keyword>
<dbReference type="InterPro" id="IPR041492">
    <property type="entry name" value="HAD_2"/>
</dbReference>
<dbReference type="InterPro" id="IPR036412">
    <property type="entry name" value="HAD-like_sf"/>
</dbReference>
<dbReference type="RefSeq" id="WP_336544541.1">
    <property type="nucleotide sequence ID" value="NZ_JBBBDM010000002.1"/>
</dbReference>
<comment type="similarity">
    <text evidence="4 10">Belongs to the HAD-like hydrolase superfamily. CbbY/CbbZ/Gph/YieH family.</text>
</comment>
<feature type="active site" description="Nucleophile" evidence="10">
    <location>
        <position position="20"/>
    </location>
</feature>
<feature type="binding site" evidence="10">
    <location>
        <position position="22"/>
    </location>
    <ligand>
        <name>Mg(2+)</name>
        <dbReference type="ChEBI" id="CHEBI:18420"/>
    </ligand>
</feature>
<feature type="binding site" evidence="10">
    <location>
        <position position="20"/>
    </location>
    <ligand>
        <name>Mg(2+)</name>
        <dbReference type="ChEBI" id="CHEBI:18420"/>
    </ligand>
</feature>
<dbReference type="InterPro" id="IPR023198">
    <property type="entry name" value="PGP-like_dom2"/>
</dbReference>
<dbReference type="Gene3D" id="1.10.150.240">
    <property type="entry name" value="Putative phosphatase, domain 2"/>
    <property type="match status" value="1"/>
</dbReference>
<comment type="cofactor">
    <cofactor evidence="2 10">
        <name>Mg(2+)</name>
        <dbReference type="ChEBI" id="CHEBI:18420"/>
    </cofactor>
</comment>
<evidence type="ECO:0000256" key="6">
    <source>
        <dbReference type="ARBA" id="ARBA00022723"/>
    </source>
</evidence>
<dbReference type="PANTHER" id="PTHR43434:SF1">
    <property type="entry name" value="PHOSPHOGLYCOLATE PHOSPHATASE"/>
    <property type="match status" value="1"/>
</dbReference>
<dbReference type="GO" id="GO:0016787">
    <property type="term" value="F:hydrolase activity"/>
    <property type="evidence" value="ECO:0007669"/>
    <property type="project" value="UniProtKB-KW"/>
</dbReference>
<dbReference type="NCBIfam" id="TIGR01549">
    <property type="entry name" value="HAD-SF-IA-v1"/>
    <property type="match status" value="1"/>
</dbReference>
<dbReference type="SFLD" id="SFLDS00003">
    <property type="entry name" value="Haloacid_Dehalogenase"/>
    <property type="match status" value="1"/>
</dbReference>
<organism evidence="11 12">
    <name type="scientific">Sphingomonas kyungheensis</name>
    <dbReference type="NCBI Taxonomy" id="1069987"/>
    <lineage>
        <taxon>Bacteria</taxon>
        <taxon>Pseudomonadati</taxon>
        <taxon>Pseudomonadota</taxon>
        <taxon>Alphaproteobacteria</taxon>
        <taxon>Sphingomonadales</taxon>
        <taxon>Sphingomonadaceae</taxon>
        <taxon>Sphingomonas</taxon>
    </lineage>
</organism>
<dbReference type="InterPro" id="IPR050155">
    <property type="entry name" value="HAD-like_hydrolase_sf"/>
</dbReference>
<dbReference type="EMBL" id="JBBBDM010000002">
    <property type="protein sequence ID" value="MEI5686231.1"/>
    <property type="molecule type" value="Genomic_DNA"/>
</dbReference>
<keyword evidence="9 10" id="KW-0119">Carbohydrate metabolism</keyword>
<evidence type="ECO:0000256" key="8">
    <source>
        <dbReference type="ARBA" id="ARBA00022842"/>
    </source>
</evidence>
<name>A0ABU8H0E8_9SPHN</name>
<keyword evidence="8 10" id="KW-0460">Magnesium</keyword>
<dbReference type="HAMAP" id="MF_00495">
    <property type="entry name" value="GPH_hydrolase_bact"/>
    <property type="match status" value="1"/>
</dbReference>
<protein>
    <recommendedName>
        <fullName evidence="5 10">Phosphoglycolate phosphatase</fullName>
        <shortName evidence="10">PGP</shortName>
        <shortName evidence="10">PGPase</shortName>
        <ecNumber evidence="5 10">3.1.3.18</ecNumber>
    </recommendedName>
</protein>
<evidence type="ECO:0000313" key="12">
    <source>
        <dbReference type="Proteomes" id="UP001367771"/>
    </source>
</evidence>
<evidence type="ECO:0000256" key="4">
    <source>
        <dbReference type="ARBA" id="ARBA00006171"/>
    </source>
</evidence>
<dbReference type="Pfam" id="PF13419">
    <property type="entry name" value="HAD_2"/>
    <property type="match status" value="1"/>
</dbReference>
<evidence type="ECO:0000256" key="9">
    <source>
        <dbReference type="ARBA" id="ARBA00023277"/>
    </source>
</evidence>
<dbReference type="Gene3D" id="3.40.50.1000">
    <property type="entry name" value="HAD superfamily/HAD-like"/>
    <property type="match status" value="1"/>
</dbReference>
<dbReference type="InterPro" id="IPR023214">
    <property type="entry name" value="HAD_sf"/>
</dbReference>
<proteinExistence type="inferred from homology"/>
<evidence type="ECO:0000256" key="7">
    <source>
        <dbReference type="ARBA" id="ARBA00022801"/>
    </source>
</evidence>
<reference evidence="11 12" key="1">
    <citation type="journal article" date="2013" name="Int. J. Syst. Evol. Microbiol.">
        <title>Sphingomonas kyungheensis sp. nov., a bacterium with ginsenoside-converting activity isolated from soil of a ginseng field.</title>
        <authorList>
            <person name="Son H.M."/>
            <person name="Yang J.E."/>
            <person name="Park Y."/>
            <person name="Han C.K."/>
            <person name="Kim S.G."/>
            <person name="Kook M."/>
            <person name="Yi T.H."/>
        </authorList>
    </citation>
    <scope>NUCLEOTIDE SEQUENCE [LARGE SCALE GENOMIC DNA]</scope>
    <source>
        <strain evidence="11 12">LMG 26582</strain>
    </source>
</reference>
<dbReference type="PANTHER" id="PTHR43434">
    <property type="entry name" value="PHOSPHOGLYCOLATE PHOSPHATASE"/>
    <property type="match status" value="1"/>
</dbReference>
<dbReference type="Proteomes" id="UP001367771">
    <property type="component" value="Unassembled WGS sequence"/>
</dbReference>
<feature type="binding site" evidence="10">
    <location>
        <position position="181"/>
    </location>
    <ligand>
        <name>Mg(2+)</name>
        <dbReference type="ChEBI" id="CHEBI:18420"/>
    </ligand>
</feature>
<dbReference type="SFLD" id="SFLDG01129">
    <property type="entry name" value="C1.5:_HAD__Beta-PGM__Phosphata"/>
    <property type="match status" value="1"/>
</dbReference>
<evidence type="ECO:0000256" key="1">
    <source>
        <dbReference type="ARBA" id="ARBA00000830"/>
    </source>
</evidence>
<evidence type="ECO:0000256" key="5">
    <source>
        <dbReference type="ARBA" id="ARBA00013078"/>
    </source>
</evidence>
<dbReference type="SUPFAM" id="SSF56784">
    <property type="entry name" value="HAD-like"/>
    <property type="match status" value="1"/>
</dbReference>
<dbReference type="InterPro" id="IPR006439">
    <property type="entry name" value="HAD-SF_hydro_IA"/>
</dbReference>
<keyword evidence="7 10" id="KW-0378">Hydrolase</keyword>
<accession>A0ABU8H0E8</accession>
<evidence type="ECO:0000256" key="3">
    <source>
        <dbReference type="ARBA" id="ARBA00004818"/>
    </source>
</evidence>
<evidence type="ECO:0000313" key="11">
    <source>
        <dbReference type="EMBL" id="MEI5686231.1"/>
    </source>
</evidence>
<evidence type="ECO:0000256" key="10">
    <source>
        <dbReference type="HAMAP-Rule" id="MF_00495"/>
    </source>
</evidence>
<comment type="function">
    <text evidence="10">Specifically catalyzes the dephosphorylation of 2-phosphoglycolate. Is involved in the dissimilation of the intracellular 2-phosphoglycolate formed during the DNA repair of 3'-phosphoglycolate ends, a major class of DNA lesions induced by oxidative stress.</text>
</comment>
<gene>
    <name evidence="11" type="ORF">V8201_03970</name>
</gene>
<keyword evidence="12" id="KW-1185">Reference proteome</keyword>
<evidence type="ECO:0000256" key="2">
    <source>
        <dbReference type="ARBA" id="ARBA00001946"/>
    </source>
</evidence>
<comment type="catalytic activity">
    <reaction evidence="1 10">
        <text>2-phosphoglycolate + H2O = glycolate + phosphate</text>
        <dbReference type="Rhea" id="RHEA:14369"/>
        <dbReference type="ChEBI" id="CHEBI:15377"/>
        <dbReference type="ChEBI" id="CHEBI:29805"/>
        <dbReference type="ChEBI" id="CHEBI:43474"/>
        <dbReference type="ChEBI" id="CHEBI:58033"/>
        <dbReference type="EC" id="3.1.3.18"/>
    </reaction>
</comment>